<dbReference type="PANTHER" id="PTHR12468:SF2">
    <property type="entry name" value="GPI MANNOSYLTRANSFERASE 2"/>
    <property type="match status" value="1"/>
</dbReference>
<dbReference type="RefSeq" id="WP_191711892.1">
    <property type="nucleotide sequence ID" value="NZ_JACSPX010000001.1"/>
</dbReference>
<feature type="transmembrane region" description="Helical" evidence="10">
    <location>
        <begin position="331"/>
        <end position="347"/>
    </location>
</feature>
<keyword evidence="7" id="KW-0256">Endoplasmic reticulum</keyword>
<organism evidence="11 12">
    <name type="scientific">Microbacterium commune</name>
    <dbReference type="NCBI Taxonomy" id="2762219"/>
    <lineage>
        <taxon>Bacteria</taxon>
        <taxon>Bacillati</taxon>
        <taxon>Actinomycetota</taxon>
        <taxon>Actinomycetes</taxon>
        <taxon>Micrococcales</taxon>
        <taxon>Microbacteriaceae</taxon>
        <taxon>Microbacterium</taxon>
    </lineage>
</organism>
<feature type="transmembrane region" description="Helical" evidence="10">
    <location>
        <begin position="20"/>
        <end position="42"/>
    </location>
</feature>
<dbReference type="InterPro" id="IPR007315">
    <property type="entry name" value="PIG-V/Gpi18"/>
</dbReference>
<evidence type="ECO:0000256" key="6">
    <source>
        <dbReference type="ARBA" id="ARBA00022692"/>
    </source>
</evidence>
<keyword evidence="8 10" id="KW-1133">Transmembrane helix</keyword>
<feature type="transmembrane region" description="Helical" evidence="10">
    <location>
        <begin position="184"/>
        <end position="208"/>
    </location>
</feature>
<evidence type="ECO:0000256" key="3">
    <source>
        <dbReference type="ARBA" id="ARBA00022502"/>
    </source>
</evidence>
<keyword evidence="4" id="KW-0328">Glycosyltransferase</keyword>
<evidence type="ECO:0000256" key="1">
    <source>
        <dbReference type="ARBA" id="ARBA00004477"/>
    </source>
</evidence>
<evidence type="ECO:0000256" key="5">
    <source>
        <dbReference type="ARBA" id="ARBA00022679"/>
    </source>
</evidence>
<dbReference type="PANTHER" id="PTHR12468">
    <property type="entry name" value="GPI MANNOSYLTRANSFERASE 2"/>
    <property type="match status" value="1"/>
</dbReference>
<dbReference type="EMBL" id="JACSPX010000001">
    <property type="protein sequence ID" value="MBD8011043.1"/>
    <property type="molecule type" value="Genomic_DNA"/>
</dbReference>
<keyword evidence="5" id="KW-0808">Transferase</keyword>
<evidence type="ECO:0000256" key="8">
    <source>
        <dbReference type="ARBA" id="ARBA00022989"/>
    </source>
</evidence>
<evidence type="ECO:0000313" key="11">
    <source>
        <dbReference type="EMBL" id="MBD8011043.1"/>
    </source>
</evidence>
<evidence type="ECO:0008006" key="13">
    <source>
        <dbReference type="Google" id="ProtNLM"/>
    </source>
</evidence>
<reference evidence="11 12" key="1">
    <citation type="submission" date="2020-08" db="EMBL/GenBank/DDBJ databases">
        <title>A Genomic Blueprint of the Chicken Gut Microbiome.</title>
        <authorList>
            <person name="Gilroy R."/>
            <person name="Ravi A."/>
            <person name="Getino M."/>
            <person name="Pursley I."/>
            <person name="Horton D.L."/>
            <person name="Alikhan N.-F."/>
            <person name="Baker D."/>
            <person name="Gharbi K."/>
            <person name="Hall N."/>
            <person name="Watson M."/>
            <person name="Adriaenssens E.M."/>
            <person name="Foster-Nyarko E."/>
            <person name="Jarju S."/>
            <person name="Secka A."/>
            <person name="Antonio M."/>
            <person name="Oren A."/>
            <person name="Chaudhuri R."/>
            <person name="La Ragione R.M."/>
            <person name="Hildebrand F."/>
            <person name="Pallen M.J."/>
        </authorList>
    </citation>
    <scope>NUCLEOTIDE SEQUENCE [LARGE SCALE GENOMIC DNA]</scope>
    <source>
        <strain evidence="11 12">Re1</strain>
    </source>
</reference>
<evidence type="ECO:0000256" key="2">
    <source>
        <dbReference type="ARBA" id="ARBA00004687"/>
    </source>
</evidence>
<feature type="transmembrane region" description="Helical" evidence="10">
    <location>
        <begin position="142"/>
        <end position="164"/>
    </location>
</feature>
<proteinExistence type="predicted"/>
<evidence type="ECO:0000256" key="4">
    <source>
        <dbReference type="ARBA" id="ARBA00022676"/>
    </source>
</evidence>
<keyword evidence="9 10" id="KW-0472">Membrane</keyword>
<comment type="caution">
    <text evidence="11">The sequence shown here is derived from an EMBL/GenBank/DDBJ whole genome shotgun (WGS) entry which is preliminary data.</text>
</comment>
<evidence type="ECO:0000256" key="10">
    <source>
        <dbReference type="SAM" id="Phobius"/>
    </source>
</evidence>
<feature type="transmembrane region" description="Helical" evidence="10">
    <location>
        <begin position="376"/>
        <end position="397"/>
    </location>
</feature>
<feature type="transmembrane region" description="Helical" evidence="10">
    <location>
        <begin position="111"/>
        <end position="130"/>
    </location>
</feature>
<accession>A0ABR8W1Y9</accession>
<evidence type="ECO:0000256" key="7">
    <source>
        <dbReference type="ARBA" id="ARBA00022824"/>
    </source>
</evidence>
<dbReference type="Proteomes" id="UP000611521">
    <property type="component" value="Unassembled WGS sequence"/>
</dbReference>
<name>A0ABR8W1Y9_9MICO</name>
<feature type="transmembrane region" description="Helical" evidence="10">
    <location>
        <begin position="229"/>
        <end position="249"/>
    </location>
</feature>
<comment type="pathway">
    <text evidence="2">Glycolipid biosynthesis; glycosylphosphatidylinositol-anchor biosynthesis.</text>
</comment>
<comment type="subcellular location">
    <subcellularLocation>
        <location evidence="1">Endoplasmic reticulum membrane</location>
        <topology evidence="1">Multi-pass membrane protein</topology>
    </subcellularLocation>
</comment>
<keyword evidence="12" id="KW-1185">Reference proteome</keyword>
<evidence type="ECO:0000313" key="12">
    <source>
        <dbReference type="Proteomes" id="UP000611521"/>
    </source>
</evidence>
<keyword evidence="6 10" id="KW-0812">Transmembrane</keyword>
<keyword evidence="3" id="KW-0337">GPI-anchor biosynthesis</keyword>
<gene>
    <name evidence="11" type="ORF">H9633_01870</name>
</gene>
<feature type="transmembrane region" description="Helical" evidence="10">
    <location>
        <begin position="301"/>
        <end position="319"/>
    </location>
</feature>
<evidence type="ECO:0000256" key="9">
    <source>
        <dbReference type="ARBA" id="ARBA00023136"/>
    </source>
</evidence>
<protein>
    <recommendedName>
        <fullName evidence="13">Mannosyltransferase (PIG-V)</fullName>
    </recommendedName>
</protein>
<sequence length="404" mass="44357">MAHRVLTRTLRGWARTPVTARIAIIYLLSRLVTTGFFALAAAGSNLGSRFGADPALGDYALGWDAQWYWTVAVFGYPTTLPVNEAGQVLENAWAFMPVYAHLAQLVGLGDWAAGAVLVSLVSGLLACLVLHRLLRPRIGAAAALWAVAFFASGPLAALFQVGYAESLFVLLLLVALDLVSRHRYGWLYLLIPVMGFTRPGVLAFALFLGLHGISRWLVRERHPLLPKDVVHIVALGALTTLVGFSWQAIAGLVTGEPGAYLQTELSWRRNWLSDPSAAFIPFEGFVRGAEFWAGQWGMPSWAGWVILALLVAGAGYALLRARSVRRLGLDIRLWSASYLLYLLAVFFPQSSTFRLLIPLTPLAGALAVPRARAYRWGVLLVCLLLQWAWILVMYGSAQTYWQVP</sequence>